<dbReference type="AlphaFoldDB" id="A0A382S0V2"/>
<feature type="non-terminal residue" evidence="1">
    <location>
        <position position="51"/>
    </location>
</feature>
<reference evidence="1" key="1">
    <citation type="submission" date="2018-05" db="EMBL/GenBank/DDBJ databases">
        <authorList>
            <person name="Lanie J.A."/>
            <person name="Ng W.-L."/>
            <person name="Kazmierczak K.M."/>
            <person name="Andrzejewski T.M."/>
            <person name="Davidsen T.M."/>
            <person name="Wayne K.J."/>
            <person name="Tettelin H."/>
            <person name="Glass J.I."/>
            <person name="Rusch D."/>
            <person name="Podicherti R."/>
            <person name="Tsui H.-C.T."/>
            <person name="Winkler M.E."/>
        </authorList>
    </citation>
    <scope>NUCLEOTIDE SEQUENCE</scope>
</reference>
<organism evidence="1">
    <name type="scientific">marine metagenome</name>
    <dbReference type="NCBI Taxonomy" id="408172"/>
    <lineage>
        <taxon>unclassified sequences</taxon>
        <taxon>metagenomes</taxon>
        <taxon>ecological metagenomes</taxon>
    </lineage>
</organism>
<protein>
    <submittedName>
        <fullName evidence="1">Uncharacterized protein</fullName>
    </submittedName>
</protein>
<proteinExistence type="predicted"/>
<dbReference type="EMBL" id="UINC01125396">
    <property type="protein sequence ID" value="SVD03192.1"/>
    <property type="molecule type" value="Genomic_DNA"/>
</dbReference>
<feature type="non-terminal residue" evidence="1">
    <location>
        <position position="1"/>
    </location>
</feature>
<sequence>VSLLDFNEQLESTLILASFLPWKVLSAPNPLNSHLIKSVVTLRPLNKLHSL</sequence>
<evidence type="ECO:0000313" key="1">
    <source>
        <dbReference type="EMBL" id="SVD03192.1"/>
    </source>
</evidence>
<accession>A0A382S0V2</accession>
<name>A0A382S0V2_9ZZZZ</name>
<gene>
    <name evidence="1" type="ORF">METZ01_LOCUS356046</name>
</gene>